<reference evidence="1" key="1">
    <citation type="submission" date="2014-07" db="EMBL/GenBank/DDBJ databases">
        <authorList>
            <person name="Martin A.A"/>
            <person name="De Silva N."/>
        </authorList>
    </citation>
    <scope>NUCLEOTIDE SEQUENCE</scope>
</reference>
<keyword evidence="1" id="KW-1185">Reference proteome</keyword>
<accession>A0A0K0EWA7</accession>
<proteinExistence type="predicted"/>
<dbReference type="WBParaSite" id="SVE_0080600.1">
    <property type="protein sequence ID" value="SVE_0080600.1"/>
    <property type="gene ID" value="SVE_0080600"/>
</dbReference>
<sequence>MEMNKKFKEVVEKIYTLPLGFLKYVETANVGIEVFKQLLNQSSYNDKTGAAELLLCIMLIVRFDSRCHRLQWYKKHIDKLHSSDAEKRLYNLKSLKGLRRAYFREVIDAKIFLDYEKKRSCFEMPKSLDFYQQVICFKDKDAVKLSLRFANLWICSSSQVAIVQSAEMLRTIFEFDKGVLKDSITIEEIHKLSSHIFLIINHSKKNTEILFNSLNFLNLILLFVEIEVTECIGFYKYIVFTLMFNVTSGGLELRTSVINGPEEFKLVFQNKH</sequence>
<reference evidence="2" key="2">
    <citation type="submission" date="2015-08" db="UniProtKB">
        <authorList>
            <consortium name="WormBaseParasite"/>
        </authorList>
    </citation>
    <scope>IDENTIFICATION</scope>
</reference>
<protein>
    <submittedName>
        <fullName evidence="2">Rab-GAP TBC domain-containing protein</fullName>
    </submittedName>
</protein>
<evidence type="ECO:0000313" key="1">
    <source>
        <dbReference type="Proteomes" id="UP000035680"/>
    </source>
</evidence>
<organism evidence="1 2">
    <name type="scientific">Strongyloides venezuelensis</name>
    <name type="common">Threadworm</name>
    <dbReference type="NCBI Taxonomy" id="75913"/>
    <lineage>
        <taxon>Eukaryota</taxon>
        <taxon>Metazoa</taxon>
        <taxon>Ecdysozoa</taxon>
        <taxon>Nematoda</taxon>
        <taxon>Chromadorea</taxon>
        <taxon>Rhabditida</taxon>
        <taxon>Tylenchina</taxon>
        <taxon>Panagrolaimomorpha</taxon>
        <taxon>Strongyloidoidea</taxon>
        <taxon>Strongyloididae</taxon>
        <taxon>Strongyloides</taxon>
    </lineage>
</organism>
<dbReference type="AlphaFoldDB" id="A0A0K0EWA7"/>
<dbReference type="Proteomes" id="UP000035680">
    <property type="component" value="Unassembled WGS sequence"/>
</dbReference>
<evidence type="ECO:0000313" key="2">
    <source>
        <dbReference type="WBParaSite" id="SVE_0080600.1"/>
    </source>
</evidence>
<name>A0A0K0EWA7_STRVS</name>